<gene>
    <name evidence="3" type="ORF">NCTC12026_00043</name>
</gene>
<dbReference type="Gene3D" id="1.10.3210.40">
    <property type="match status" value="1"/>
</dbReference>
<dbReference type="SUPFAM" id="SSF109604">
    <property type="entry name" value="HD-domain/PDEase-like"/>
    <property type="match status" value="1"/>
</dbReference>
<feature type="compositionally biased region" description="Basic and acidic residues" evidence="1">
    <location>
        <begin position="521"/>
        <end position="532"/>
    </location>
</feature>
<protein>
    <submittedName>
        <fullName evidence="3">Predicted HD-superfamily hydrolase</fullName>
    </submittedName>
</protein>
<evidence type="ECO:0000256" key="1">
    <source>
        <dbReference type="SAM" id="MobiDB-lite"/>
    </source>
</evidence>
<reference evidence="3 4" key="1">
    <citation type="submission" date="2018-06" db="EMBL/GenBank/DDBJ databases">
        <authorList>
            <consortium name="Pathogen Informatics"/>
            <person name="Doyle S."/>
        </authorList>
    </citation>
    <scope>NUCLEOTIDE SEQUENCE [LARGE SCALE GENOMIC DNA]</scope>
    <source>
        <strain evidence="3 4">NCTC12026</strain>
    </source>
</reference>
<evidence type="ECO:0000259" key="2">
    <source>
        <dbReference type="Pfam" id="PF07514"/>
    </source>
</evidence>
<name>A0A379FYN7_9GAMM</name>
<proteinExistence type="predicted"/>
<dbReference type="InterPro" id="IPR011119">
    <property type="entry name" value="Unchr_helicase_relaxase_TraI"/>
</dbReference>
<evidence type="ECO:0000313" key="3">
    <source>
        <dbReference type="EMBL" id="SUC33722.1"/>
    </source>
</evidence>
<dbReference type="Pfam" id="PF07514">
    <property type="entry name" value="TraI_2"/>
    <property type="match status" value="1"/>
</dbReference>
<organism evidence="3 4">
    <name type="scientific">Providencia rustigianii</name>
    <dbReference type="NCBI Taxonomy" id="158850"/>
    <lineage>
        <taxon>Bacteria</taxon>
        <taxon>Pseudomonadati</taxon>
        <taxon>Pseudomonadota</taxon>
        <taxon>Gammaproteobacteria</taxon>
        <taxon>Enterobacterales</taxon>
        <taxon>Morganellaceae</taxon>
        <taxon>Providencia</taxon>
    </lineage>
</organism>
<dbReference type="RefSeq" id="WP_115163779.1">
    <property type="nucleotide sequence ID" value="NZ_UGUA01000001.1"/>
</dbReference>
<dbReference type="OrthoDB" id="6190309at2"/>
<feature type="compositionally biased region" description="Basic and acidic residues" evidence="1">
    <location>
        <begin position="552"/>
        <end position="572"/>
    </location>
</feature>
<keyword evidence="3" id="KW-0378">Hydrolase</keyword>
<dbReference type="EMBL" id="UGUA01000001">
    <property type="protein sequence ID" value="SUC33722.1"/>
    <property type="molecule type" value="Genomic_DNA"/>
</dbReference>
<feature type="domain" description="Uncharacterised" evidence="2">
    <location>
        <begin position="47"/>
        <end position="378"/>
    </location>
</feature>
<feature type="region of interest" description="Disordered" evidence="1">
    <location>
        <begin position="442"/>
        <end position="463"/>
    </location>
</feature>
<accession>A0A379FYN7</accession>
<dbReference type="NCBIfam" id="NF041494">
    <property type="entry name" value="MobH"/>
    <property type="match status" value="1"/>
</dbReference>
<dbReference type="AlphaFoldDB" id="A0A379FYN7"/>
<evidence type="ECO:0000313" key="4">
    <source>
        <dbReference type="Proteomes" id="UP000255129"/>
    </source>
</evidence>
<dbReference type="Proteomes" id="UP000255129">
    <property type="component" value="Unassembled WGS sequence"/>
</dbReference>
<feature type="region of interest" description="Disordered" evidence="1">
    <location>
        <begin position="521"/>
        <end position="587"/>
    </location>
</feature>
<dbReference type="GO" id="GO:0016787">
    <property type="term" value="F:hydrolase activity"/>
    <property type="evidence" value="ECO:0007669"/>
    <property type="project" value="UniProtKB-KW"/>
</dbReference>
<sequence length="892" mass="100361">MFNRLKTLFSGKRTPKPTVNQIIMPAEVVEALTGSGDILRYPPAELGFPAQVPGFALLSLQEEIISKIKRELMIRDAEYDEYIQPMLTNFANFVHLLPASEFHHHRAQGGLLRHTLEVVLYSIKIAKSFEFDANESPVIKSDRALAWRIAVVVGAVMHDIGKPISDVDVWDKSGEKHWMPAVHCLHEWAETEKIERYFIFWRSDRHERHHNTSLTKMTDIVPKSLLAFLMQEGNDIYNELTEALAGSNSFRAVTSRNETGTVFKNKIHKIVAHADSRSVKQDLQRYSGDAVRASQTGVPVIARIVDAMRLLIKKEEWKPNQAGSPLWVTTEGVFIVWGTAVTPIISIVKESGINVPHSADSLADIMLNYGLCVLNSNDSVYWRLAPHILNDKISRQNKEPKNALSCIKLVDPVVLFTDDVMPNPTSCRIKLADGWKEFTGAGLTKQKSQPSRPYVGEKPPERVLNVDPDILKGGSLPPTDDLPPDGTVVKRGTVIEQKNIVDHMLRMNLLSPENAAAIKSRNENEAKAKAESQDVEASPKPAETSVPAPAKGKAEAELSDKKSRSQNKKSEKAASPVAEKAVPEQTEDQGELFGIDNRYNDYPHVDTDEENDTYDLMEQYNNQTQEEPPLTLQERMASAAIQKQYEQDERNINQDGAPKESSWEKARAKIRQAQDITDGHAVTSDTYPHTESADVSAFIDDDHHFSAMFNDGPDEAKQILKRLVKERAGELFADNYHLFVHKQNEQDEHDYTVLVNAGWVWKPFLEPMDNFQLYKSKPGFLLRRGLNEDIDYLSGGTYLKSIYPVDPNKSYCTDSALYRAIASYGLLKQTFDNKDVIAISGSAIRNMAKSLRIDTVTVRFLICYNFDSVSKRGSEHVLVDENIKPYMVDSHE</sequence>